<reference evidence="3" key="1">
    <citation type="journal article" date="2021" name="New Phytol.">
        <title>Evolutionary innovations through gain and loss of genes in the ectomycorrhizal Boletales.</title>
        <authorList>
            <person name="Wu G."/>
            <person name="Miyauchi S."/>
            <person name="Morin E."/>
            <person name="Kuo A."/>
            <person name="Drula E."/>
            <person name="Varga T."/>
            <person name="Kohler A."/>
            <person name="Feng B."/>
            <person name="Cao Y."/>
            <person name="Lipzen A."/>
            <person name="Daum C."/>
            <person name="Hundley H."/>
            <person name="Pangilinan J."/>
            <person name="Johnson J."/>
            <person name="Barry K."/>
            <person name="LaButti K."/>
            <person name="Ng V."/>
            <person name="Ahrendt S."/>
            <person name="Min B."/>
            <person name="Choi I.G."/>
            <person name="Park H."/>
            <person name="Plett J.M."/>
            <person name="Magnuson J."/>
            <person name="Spatafora J.W."/>
            <person name="Nagy L.G."/>
            <person name="Henrissat B."/>
            <person name="Grigoriev I.V."/>
            <person name="Yang Z.L."/>
            <person name="Xu J."/>
            <person name="Martin F.M."/>
        </authorList>
    </citation>
    <scope>NUCLEOTIDE SEQUENCE</scope>
    <source>
        <strain evidence="3">KKN 215</strain>
    </source>
</reference>
<sequence length="367" mass="38958">MTPTFQPTASAAQFFSISANPDSTFTSFHRTVVPTATPSVPLPSEESSGQSDLATRSRRTAVVGSLVALGFILSLVAFAFCFRCQCCRRRKSTKPLDLFAEDPERESLSSGDEKGKMSPFMSPTLGGVNLPVLRTHAPHTVTFAEPPDGQAWQAVAHSTQDGHIPEAPHVITGDSFMEIDLSSHSNLRIVQESEASDVGTSPNSNARASAGAASTAAQSYSTRASMYSNPASIESGHAMRASTASFDKLNHLASLATSPPPGTRARGRSKTVSSSSSPRKGAIKKTKSLPSITSYDNRFSMESFGGRSRKTTSGESEWDVAHAYGARYSKESRAGGSILSTVSEATMESMEAVEVGGKQCVLMKGRF</sequence>
<feature type="region of interest" description="Disordered" evidence="1">
    <location>
        <begin position="253"/>
        <end position="289"/>
    </location>
</feature>
<keyword evidence="2" id="KW-0812">Transmembrane</keyword>
<comment type="caution">
    <text evidence="3">The sequence shown here is derived from an EMBL/GenBank/DDBJ whole genome shotgun (WGS) entry which is preliminary data.</text>
</comment>
<accession>A0A8K0UPU4</accession>
<dbReference type="AlphaFoldDB" id="A0A8K0UPU4"/>
<dbReference type="OrthoDB" id="2758596at2759"/>
<protein>
    <submittedName>
        <fullName evidence="3">Uncharacterized protein</fullName>
    </submittedName>
</protein>
<gene>
    <name evidence="3" type="ORF">BXZ70DRAFT_940446</name>
</gene>
<feature type="region of interest" description="Disordered" evidence="1">
    <location>
        <begin position="192"/>
        <end position="212"/>
    </location>
</feature>
<name>A0A8K0UPU4_9AGAR</name>
<feature type="region of interest" description="Disordered" evidence="1">
    <location>
        <begin position="36"/>
        <end position="55"/>
    </location>
</feature>
<keyword evidence="2" id="KW-1133">Transmembrane helix</keyword>
<evidence type="ECO:0000313" key="3">
    <source>
        <dbReference type="EMBL" id="KAH8100129.1"/>
    </source>
</evidence>
<feature type="compositionally biased region" description="Polar residues" evidence="1">
    <location>
        <begin position="45"/>
        <end position="54"/>
    </location>
</feature>
<evidence type="ECO:0000313" key="4">
    <source>
        <dbReference type="Proteomes" id="UP000813824"/>
    </source>
</evidence>
<keyword evidence="2" id="KW-0472">Membrane</keyword>
<feature type="compositionally biased region" description="Low complexity" evidence="1">
    <location>
        <begin position="201"/>
        <end position="212"/>
    </location>
</feature>
<evidence type="ECO:0000256" key="2">
    <source>
        <dbReference type="SAM" id="Phobius"/>
    </source>
</evidence>
<organism evidence="3 4">
    <name type="scientific">Cristinia sonorae</name>
    <dbReference type="NCBI Taxonomy" id="1940300"/>
    <lineage>
        <taxon>Eukaryota</taxon>
        <taxon>Fungi</taxon>
        <taxon>Dikarya</taxon>
        <taxon>Basidiomycota</taxon>
        <taxon>Agaricomycotina</taxon>
        <taxon>Agaricomycetes</taxon>
        <taxon>Agaricomycetidae</taxon>
        <taxon>Agaricales</taxon>
        <taxon>Pleurotineae</taxon>
        <taxon>Stephanosporaceae</taxon>
        <taxon>Cristinia</taxon>
    </lineage>
</organism>
<keyword evidence="4" id="KW-1185">Reference proteome</keyword>
<proteinExistence type="predicted"/>
<evidence type="ECO:0000256" key="1">
    <source>
        <dbReference type="SAM" id="MobiDB-lite"/>
    </source>
</evidence>
<feature type="transmembrane region" description="Helical" evidence="2">
    <location>
        <begin position="61"/>
        <end position="82"/>
    </location>
</feature>
<dbReference type="EMBL" id="JAEVFJ010000017">
    <property type="protein sequence ID" value="KAH8100129.1"/>
    <property type="molecule type" value="Genomic_DNA"/>
</dbReference>
<dbReference type="Proteomes" id="UP000813824">
    <property type="component" value="Unassembled WGS sequence"/>
</dbReference>